<dbReference type="GO" id="GO:0004252">
    <property type="term" value="F:serine-type endopeptidase activity"/>
    <property type="evidence" value="ECO:0007669"/>
    <property type="project" value="InterPro"/>
</dbReference>
<comment type="caution">
    <text evidence="5">The sequence shown here is derived from an EMBL/GenBank/DDBJ whole genome shotgun (WGS) entry which is preliminary data.</text>
</comment>
<feature type="chain" id="PRO_5023092546" evidence="3">
    <location>
        <begin position="25"/>
        <end position="362"/>
    </location>
</feature>
<dbReference type="InterPro" id="IPR001478">
    <property type="entry name" value="PDZ"/>
</dbReference>
<dbReference type="Pfam" id="PF13365">
    <property type="entry name" value="Trypsin_2"/>
    <property type="match status" value="1"/>
</dbReference>
<dbReference type="AlphaFoldDB" id="A0A553IJJ3"/>
<dbReference type="Gene3D" id="2.40.10.120">
    <property type="match status" value="1"/>
</dbReference>
<dbReference type="Pfam" id="PF13180">
    <property type="entry name" value="PDZ_2"/>
    <property type="match status" value="1"/>
</dbReference>
<evidence type="ECO:0000259" key="4">
    <source>
        <dbReference type="Pfam" id="PF13180"/>
    </source>
</evidence>
<dbReference type="InterPro" id="IPR001940">
    <property type="entry name" value="Peptidase_S1C"/>
</dbReference>
<dbReference type="GeneID" id="41338383"/>
<dbReference type="Gene3D" id="2.30.42.10">
    <property type="match status" value="1"/>
</dbReference>
<dbReference type="RefSeq" id="WP_012242148.1">
    <property type="nucleotide sequence ID" value="NZ_JACAOE010000001.1"/>
</dbReference>
<feature type="signal peptide" evidence="3">
    <location>
        <begin position="1"/>
        <end position="24"/>
    </location>
</feature>
<keyword evidence="2" id="KW-0378">Hydrolase</keyword>
<feature type="domain" description="PDZ" evidence="4">
    <location>
        <begin position="285"/>
        <end position="349"/>
    </location>
</feature>
<evidence type="ECO:0000313" key="6">
    <source>
        <dbReference type="Proteomes" id="UP000315938"/>
    </source>
</evidence>
<name>A0A553IJJ3_ACHLA</name>
<dbReference type="PRINTS" id="PR00834">
    <property type="entry name" value="PROTEASES2C"/>
</dbReference>
<gene>
    <name evidence="5" type="ORF">FNV44_04705</name>
</gene>
<sequence length="362" mass="40520">MKKVYAFSLVLLLLLLTSCLPSDIAHPIRDVPTEAEFQALVEDLSDSTVNLFGYYMTFEVSLGSGLIFDREPSKDGMYYYYVLTNNHVVETMTYMKVKTNQGNIEIGDIYAFPLSETDNDDIAIVRFESSYEYPLIEIKPLDTETNTHVQLSVGQYVFGIGTPVSKDNFNLTTNLGIISDLNSYYVSHTANINPGNSGGPLFSYDGTFIGVNTQRVEIINGETIYLVGDAIHVNKVAEVIQRRLGNVTPKLGIIIRPYDDFVSMEYEAYFGDKAADFDPYDYVPKNSSGVVIIEVNSTRSSAGVLERFDLVQKLNGVEIKSNEDLINAIGTLQVGNTYTFEVVRFNEDLHIFENLELEVVIK</sequence>
<reference evidence="5 6" key="1">
    <citation type="submission" date="2019-07" db="EMBL/GenBank/DDBJ databases">
        <title>Genome sequence of Acholeplasma laidlawii strain with increased resistance to erythromycin.</title>
        <authorList>
            <person name="Medvedeva E.S."/>
            <person name="Baranova N.B."/>
            <person name="Siniagina M.N."/>
            <person name="Mouzykantov A."/>
            <person name="Chernova O.A."/>
            <person name="Chernov V.M."/>
        </authorList>
    </citation>
    <scope>NUCLEOTIDE SEQUENCE [LARGE SCALE GENOMIC DNA]</scope>
    <source>
        <strain evidence="5 6">PG8REry</strain>
    </source>
</reference>
<dbReference type="Proteomes" id="UP000315938">
    <property type="component" value="Unassembled WGS sequence"/>
</dbReference>
<dbReference type="InterPro" id="IPR036034">
    <property type="entry name" value="PDZ_sf"/>
</dbReference>
<protein>
    <submittedName>
        <fullName evidence="5">Trypsin-like serine protease</fullName>
    </submittedName>
</protein>
<dbReference type="GO" id="GO:0006508">
    <property type="term" value="P:proteolysis"/>
    <property type="evidence" value="ECO:0007669"/>
    <property type="project" value="UniProtKB-KW"/>
</dbReference>
<dbReference type="PROSITE" id="PS51257">
    <property type="entry name" value="PROKAR_LIPOPROTEIN"/>
    <property type="match status" value="1"/>
</dbReference>
<accession>A0A553IJJ3</accession>
<dbReference type="PANTHER" id="PTHR43343:SF3">
    <property type="entry name" value="PROTEASE DO-LIKE 8, CHLOROPLASTIC"/>
    <property type="match status" value="1"/>
</dbReference>
<dbReference type="InterPro" id="IPR009003">
    <property type="entry name" value="Peptidase_S1_PA"/>
</dbReference>
<organism evidence="5 6">
    <name type="scientific">Acholeplasma laidlawii</name>
    <dbReference type="NCBI Taxonomy" id="2148"/>
    <lineage>
        <taxon>Bacteria</taxon>
        <taxon>Bacillati</taxon>
        <taxon>Mycoplasmatota</taxon>
        <taxon>Mollicutes</taxon>
        <taxon>Acholeplasmatales</taxon>
        <taxon>Acholeplasmataceae</taxon>
        <taxon>Acholeplasma</taxon>
    </lineage>
</organism>
<evidence type="ECO:0000256" key="2">
    <source>
        <dbReference type="ARBA" id="ARBA00022801"/>
    </source>
</evidence>
<dbReference type="SUPFAM" id="SSF50494">
    <property type="entry name" value="Trypsin-like serine proteases"/>
    <property type="match status" value="1"/>
</dbReference>
<keyword evidence="1 5" id="KW-0645">Protease</keyword>
<keyword evidence="3" id="KW-0732">Signal</keyword>
<dbReference type="PANTHER" id="PTHR43343">
    <property type="entry name" value="PEPTIDASE S12"/>
    <property type="match status" value="1"/>
</dbReference>
<dbReference type="InterPro" id="IPR051201">
    <property type="entry name" value="Chloro_Bact_Ser_Proteases"/>
</dbReference>
<evidence type="ECO:0000313" key="5">
    <source>
        <dbReference type="EMBL" id="TRY00355.1"/>
    </source>
</evidence>
<dbReference type="EMBL" id="VKID01000001">
    <property type="protein sequence ID" value="TRY00355.1"/>
    <property type="molecule type" value="Genomic_DNA"/>
</dbReference>
<evidence type="ECO:0000256" key="1">
    <source>
        <dbReference type="ARBA" id="ARBA00022670"/>
    </source>
</evidence>
<proteinExistence type="predicted"/>
<evidence type="ECO:0000256" key="3">
    <source>
        <dbReference type="SAM" id="SignalP"/>
    </source>
</evidence>
<dbReference type="SUPFAM" id="SSF50156">
    <property type="entry name" value="PDZ domain-like"/>
    <property type="match status" value="1"/>
</dbReference>